<dbReference type="KEGG" id="mjl:Mjls_4524"/>
<accession>A0A5Q5CM60</accession>
<evidence type="ECO:0000256" key="9">
    <source>
        <dbReference type="ARBA" id="ARBA00023012"/>
    </source>
</evidence>
<evidence type="ECO:0000256" key="5">
    <source>
        <dbReference type="ARBA" id="ARBA00022679"/>
    </source>
</evidence>
<dbReference type="Pfam" id="PF00512">
    <property type="entry name" value="HisKA"/>
    <property type="match status" value="1"/>
</dbReference>
<keyword evidence="10 11" id="KW-0472">Membrane</keyword>
<comment type="catalytic activity">
    <reaction evidence="1">
        <text>ATP + protein L-histidine = ADP + protein N-phospho-L-histidine.</text>
        <dbReference type="EC" id="2.7.13.3"/>
    </reaction>
</comment>
<dbReference type="EMBL" id="CP000580">
    <property type="protein sequence ID" value="ABO00294.1"/>
    <property type="molecule type" value="Genomic_DNA"/>
</dbReference>
<evidence type="ECO:0000256" key="11">
    <source>
        <dbReference type="SAM" id="Phobius"/>
    </source>
</evidence>
<dbReference type="PRINTS" id="PR00344">
    <property type="entry name" value="BCTRLSENSOR"/>
</dbReference>
<keyword evidence="4" id="KW-0597">Phosphoprotein</keyword>
<evidence type="ECO:0000313" key="14">
    <source>
        <dbReference type="EMBL" id="ABO00294.1"/>
    </source>
</evidence>
<dbReference type="GO" id="GO:0000155">
    <property type="term" value="F:phosphorelay sensor kinase activity"/>
    <property type="evidence" value="ECO:0007669"/>
    <property type="project" value="InterPro"/>
</dbReference>
<keyword evidence="8 11" id="KW-1133">Transmembrane helix</keyword>
<dbReference type="PANTHER" id="PTHR45436">
    <property type="entry name" value="SENSOR HISTIDINE KINASE YKOH"/>
    <property type="match status" value="1"/>
</dbReference>
<dbReference type="InterPro" id="IPR003594">
    <property type="entry name" value="HATPase_dom"/>
</dbReference>
<keyword evidence="5" id="KW-0808">Transferase</keyword>
<dbReference type="InterPro" id="IPR036097">
    <property type="entry name" value="HisK_dim/P_sf"/>
</dbReference>
<dbReference type="PANTHER" id="PTHR45436:SF5">
    <property type="entry name" value="SENSOR HISTIDINE KINASE TRCS"/>
    <property type="match status" value="1"/>
</dbReference>
<protein>
    <recommendedName>
        <fullName evidence="3">histidine kinase</fullName>
        <ecNumber evidence="3">2.7.13.3</ecNumber>
    </recommendedName>
</protein>
<dbReference type="SUPFAM" id="SSF158472">
    <property type="entry name" value="HAMP domain-like"/>
    <property type="match status" value="1"/>
</dbReference>
<sequence precursor="true">MATPIRRRPGIGMRLLIAQTMVLLAGAITTWVVAAIVGPPLFREHLHQAGVAAGSAEELHADQAYQYATALSVGGAVAVSALVAFTVSWYVSRRLQRSITEVASAATAVAEGRYGIRVSPPHLGEDFDSLAQAFNQMAAQLQAVDTSRRQLFADLAHEIRTPVSVLQAYTEAIEDGVRSLTPDTTAMLRDQTQRLVRFAEDVAALAQAEESAASLEFADVDVAELIANTAAALSAHYHAKAVSLSTHLPTIQLPPLCGDEQRLSQVLANLLDNALRHTPPHGRVDVHADTDGTRLLLRVADTGEGIAAEHLPHVFERLYRADAARTRDHGGSGLGLAIAKALVEAHGGHISASSQGAGTGTTFTITLPQQRNVSAPHAGTVERAR</sequence>
<evidence type="ECO:0000256" key="3">
    <source>
        <dbReference type="ARBA" id="ARBA00012438"/>
    </source>
</evidence>
<evidence type="ECO:0000256" key="2">
    <source>
        <dbReference type="ARBA" id="ARBA00004236"/>
    </source>
</evidence>
<dbReference type="Gene3D" id="6.10.340.10">
    <property type="match status" value="1"/>
</dbReference>
<dbReference type="InterPro" id="IPR003660">
    <property type="entry name" value="HAMP_dom"/>
</dbReference>
<dbReference type="InterPro" id="IPR005467">
    <property type="entry name" value="His_kinase_dom"/>
</dbReference>
<dbReference type="Pfam" id="PF02518">
    <property type="entry name" value="HATPase_c"/>
    <property type="match status" value="1"/>
</dbReference>
<dbReference type="SMART" id="SM00304">
    <property type="entry name" value="HAMP"/>
    <property type="match status" value="1"/>
</dbReference>
<dbReference type="CDD" id="cd06225">
    <property type="entry name" value="HAMP"/>
    <property type="match status" value="1"/>
</dbReference>
<evidence type="ECO:0000256" key="7">
    <source>
        <dbReference type="ARBA" id="ARBA00022777"/>
    </source>
</evidence>
<organism evidence="14">
    <name type="scientific">Mycobacterium sp. (strain JLS)</name>
    <dbReference type="NCBI Taxonomy" id="164757"/>
    <lineage>
        <taxon>Bacteria</taxon>
        <taxon>Bacillati</taxon>
        <taxon>Actinomycetota</taxon>
        <taxon>Actinomycetes</taxon>
        <taxon>Mycobacteriales</taxon>
        <taxon>Mycobacteriaceae</taxon>
        <taxon>Mycobacterium</taxon>
    </lineage>
</organism>
<dbReference type="InterPro" id="IPR050428">
    <property type="entry name" value="TCS_sensor_his_kinase"/>
</dbReference>
<feature type="domain" description="HAMP" evidence="13">
    <location>
        <begin position="93"/>
        <end position="146"/>
    </location>
</feature>
<dbReference type="SUPFAM" id="SSF55874">
    <property type="entry name" value="ATPase domain of HSP90 chaperone/DNA topoisomerase II/histidine kinase"/>
    <property type="match status" value="1"/>
</dbReference>
<keyword evidence="6 11" id="KW-0812">Transmembrane</keyword>
<dbReference type="SMART" id="SM00387">
    <property type="entry name" value="HATPase_c"/>
    <property type="match status" value="1"/>
</dbReference>
<evidence type="ECO:0000256" key="1">
    <source>
        <dbReference type="ARBA" id="ARBA00000085"/>
    </source>
</evidence>
<evidence type="ECO:0000259" key="12">
    <source>
        <dbReference type="PROSITE" id="PS50109"/>
    </source>
</evidence>
<dbReference type="EC" id="2.7.13.3" evidence="3"/>
<dbReference type="Gene3D" id="3.30.565.10">
    <property type="entry name" value="Histidine kinase-like ATPase, C-terminal domain"/>
    <property type="match status" value="1"/>
</dbReference>
<evidence type="ECO:0000256" key="6">
    <source>
        <dbReference type="ARBA" id="ARBA00022692"/>
    </source>
</evidence>
<evidence type="ECO:0000256" key="4">
    <source>
        <dbReference type="ARBA" id="ARBA00022553"/>
    </source>
</evidence>
<keyword evidence="7 14" id="KW-0418">Kinase</keyword>
<dbReference type="SUPFAM" id="SSF47384">
    <property type="entry name" value="Homodimeric domain of signal transducing histidine kinase"/>
    <property type="match status" value="1"/>
</dbReference>
<dbReference type="GO" id="GO:0005886">
    <property type="term" value="C:plasma membrane"/>
    <property type="evidence" value="ECO:0007669"/>
    <property type="project" value="UniProtKB-SubCell"/>
</dbReference>
<comment type="subcellular location">
    <subcellularLocation>
        <location evidence="2">Cell membrane</location>
    </subcellularLocation>
</comment>
<feature type="domain" description="Histidine kinase" evidence="12">
    <location>
        <begin position="154"/>
        <end position="371"/>
    </location>
</feature>
<dbReference type="CDD" id="cd00075">
    <property type="entry name" value="HATPase"/>
    <property type="match status" value="1"/>
</dbReference>
<dbReference type="Gene3D" id="1.10.287.130">
    <property type="match status" value="1"/>
</dbReference>
<dbReference type="PROSITE" id="PS50109">
    <property type="entry name" value="HIS_KIN"/>
    <property type="match status" value="1"/>
</dbReference>
<name>A0A5Q5CM60_MYCSJ</name>
<dbReference type="InterPro" id="IPR036890">
    <property type="entry name" value="HATPase_C_sf"/>
</dbReference>
<proteinExistence type="predicted"/>
<dbReference type="PROSITE" id="PS50885">
    <property type="entry name" value="HAMP"/>
    <property type="match status" value="1"/>
</dbReference>
<keyword evidence="9" id="KW-0902">Two-component regulatory system</keyword>
<reference evidence="14" key="1">
    <citation type="submission" date="2007-02" db="EMBL/GenBank/DDBJ databases">
        <title>Complete sequence of Mycobacterium sp. JLS.</title>
        <authorList>
            <consortium name="US DOE Joint Genome Institute"/>
            <person name="Copeland A."/>
            <person name="Lucas S."/>
            <person name="Lapidus A."/>
            <person name="Barry K."/>
            <person name="Detter J.C."/>
            <person name="Glavina del Rio T."/>
            <person name="Hammon N."/>
            <person name="Israni S."/>
            <person name="Dalin E."/>
            <person name="Tice H."/>
            <person name="Pitluck S."/>
            <person name="Chain P."/>
            <person name="Malfatti S."/>
            <person name="Shin M."/>
            <person name="Vergez L."/>
            <person name="Schmutz J."/>
            <person name="Larimer F."/>
            <person name="Land M."/>
            <person name="Hauser L."/>
            <person name="Kyrpides N."/>
            <person name="Mikhailova N."/>
            <person name="Miller C.D."/>
            <person name="Anderson A.J."/>
            <person name="Sims R.C."/>
            <person name="Richardson P."/>
        </authorList>
    </citation>
    <scope>NUCLEOTIDE SEQUENCE [LARGE SCALE GENOMIC DNA]</scope>
    <source>
        <strain evidence="14">JLS</strain>
    </source>
</reference>
<dbReference type="FunFam" id="3.30.565.10:FF:000006">
    <property type="entry name" value="Sensor histidine kinase WalK"/>
    <property type="match status" value="1"/>
</dbReference>
<evidence type="ECO:0000256" key="8">
    <source>
        <dbReference type="ARBA" id="ARBA00022989"/>
    </source>
</evidence>
<evidence type="ECO:0000256" key="10">
    <source>
        <dbReference type="ARBA" id="ARBA00023136"/>
    </source>
</evidence>
<feature type="transmembrane region" description="Helical" evidence="11">
    <location>
        <begin position="67"/>
        <end position="91"/>
    </location>
</feature>
<dbReference type="CDD" id="cd00082">
    <property type="entry name" value="HisKA"/>
    <property type="match status" value="1"/>
</dbReference>
<dbReference type="AlphaFoldDB" id="A0A5Q5CM60"/>
<gene>
    <name evidence="14" type="ordered locus">Mjls_4524</name>
</gene>
<evidence type="ECO:0000259" key="13">
    <source>
        <dbReference type="PROSITE" id="PS50885"/>
    </source>
</evidence>
<dbReference type="InterPro" id="IPR004358">
    <property type="entry name" value="Sig_transdc_His_kin-like_C"/>
</dbReference>
<dbReference type="InterPro" id="IPR003661">
    <property type="entry name" value="HisK_dim/P_dom"/>
</dbReference>
<dbReference type="SMART" id="SM00388">
    <property type="entry name" value="HisKA"/>
    <property type="match status" value="1"/>
</dbReference>
<dbReference type="Pfam" id="PF00672">
    <property type="entry name" value="HAMP"/>
    <property type="match status" value="1"/>
</dbReference>